<evidence type="ECO:0000313" key="2">
    <source>
        <dbReference type="Proteomes" id="UP001570511"/>
    </source>
</evidence>
<keyword evidence="2" id="KW-1185">Reference proteome</keyword>
<dbReference type="AlphaFoldDB" id="A0ABD5MGJ5"/>
<name>A0ABD5MGJ5_9EURY</name>
<evidence type="ECO:0000313" key="1">
    <source>
        <dbReference type="EMBL" id="MFA1612063.1"/>
    </source>
</evidence>
<dbReference type="EMBL" id="JBGNYA010000001">
    <property type="protein sequence ID" value="MFA1612063.1"/>
    <property type="molecule type" value="Genomic_DNA"/>
</dbReference>
<proteinExistence type="predicted"/>
<accession>A0ABD5MGJ5</accession>
<dbReference type="Proteomes" id="UP001570511">
    <property type="component" value="Unassembled WGS sequence"/>
</dbReference>
<dbReference type="RefSeq" id="WP_372390668.1">
    <property type="nucleotide sequence ID" value="NZ_JBGNYA010000001.1"/>
</dbReference>
<protein>
    <submittedName>
        <fullName evidence="1">Uncharacterized protein</fullName>
    </submittedName>
</protein>
<gene>
    <name evidence="1" type="ORF">OS889_13755</name>
</gene>
<sequence length="60" mass="6957">MTLIKRVADDEYRLIGSDGQTITTYETTKMVHPDDWIADARNAGEAVYGPYDWEYVDDRQ</sequence>
<reference evidence="1 2" key="1">
    <citation type="submission" date="2024-08" db="EMBL/GenBank/DDBJ databases">
        <title>Halobellus sp. MBLA0158 whole genome sequence.</title>
        <authorList>
            <person name="Hwang C.Y."/>
            <person name="Cho E.-S."/>
            <person name="Seo M.-J."/>
        </authorList>
    </citation>
    <scope>NUCLEOTIDE SEQUENCE [LARGE SCALE GENOMIC DNA]</scope>
    <source>
        <strain evidence="1 2">MBLA0158</strain>
    </source>
</reference>
<comment type="caution">
    <text evidence="1">The sequence shown here is derived from an EMBL/GenBank/DDBJ whole genome shotgun (WGS) entry which is preliminary data.</text>
</comment>
<organism evidence="1 2">
    <name type="scientific">Halobellus rubicundus</name>
    <dbReference type="NCBI Taxonomy" id="2996466"/>
    <lineage>
        <taxon>Archaea</taxon>
        <taxon>Methanobacteriati</taxon>
        <taxon>Methanobacteriota</taxon>
        <taxon>Stenosarchaea group</taxon>
        <taxon>Halobacteria</taxon>
        <taxon>Halobacteriales</taxon>
        <taxon>Haloferacaceae</taxon>
        <taxon>Halobellus</taxon>
    </lineage>
</organism>